<accession>A0ABR4AZR9</accession>
<evidence type="ECO:0000313" key="3">
    <source>
        <dbReference type="Proteomes" id="UP001590951"/>
    </source>
</evidence>
<reference evidence="2 3" key="1">
    <citation type="submission" date="2024-09" db="EMBL/GenBank/DDBJ databases">
        <title>Rethinking Asexuality: The Enigmatic Case of Functional Sexual Genes in Lepraria (Stereocaulaceae).</title>
        <authorList>
            <person name="Doellman M."/>
            <person name="Sun Y."/>
            <person name="Barcenas-Pena A."/>
            <person name="Lumbsch H.T."/>
            <person name="Grewe F."/>
        </authorList>
    </citation>
    <scope>NUCLEOTIDE SEQUENCE [LARGE SCALE GENOMIC DNA]</scope>
    <source>
        <strain evidence="2 3">Grewe 0041</strain>
    </source>
</reference>
<gene>
    <name evidence="2" type="ORF">ABVK25_010750</name>
</gene>
<evidence type="ECO:0000313" key="2">
    <source>
        <dbReference type="EMBL" id="KAL2048998.1"/>
    </source>
</evidence>
<dbReference type="EMBL" id="JBHFEH010000074">
    <property type="protein sequence ID" value="KAL2048998.1"/>
    <property type="molecule type" value="Genomic_DNA"/>
</dbReference>
<feature type="chain" id="PRO_5045045383" evidence="1">
    <location>
        <begin position="27"/>
        <end position="200"/>
    </location>
</feature>
<proteinExistence type="predicted"/>
<dbReference type="Proteomes" id="UP001590951">
    <property type="component" value="Unassembled WGS sequence"/>
</dbReference>
<sequence length="200" mass="23393">MSRHVHFLLLIAFFLIFAFCLTITKAFPDYLNGLKHFLRWGYSQPQGLIGWLGWYQSDWGQDPPSQSAPHPRPIDCTSPLLNPNISYGTEGPPNEFEHLYKTLMACPNVRKLDLKIERGGCVIDNEENKTQSFSFQPRDRFPDLEELTPSGYHWDYRPMTWWNYHPPSNVESWRVALDWSRLKRLDLDIPPPSFIKAFHG</sequence>
<keyword evidence="3" id="KW-1185">Reference proteome</keyword>
<protein>
    <submittedName>
        <fullName evidence="2">Uncharacterized protein</fullName>
    </submittedName>
</protein>
<name>A0ABR4AZR9_9LECA</name>
<organism evidence="2 3">
    <name type="scientific">Lepraria finkii</name>
    <dbReference type="NCBI Taxonomy" id="1340010"/>
    <lineage>
        <taxon>Eukaryota</taxon>
        <taxon>Fungi</taxon>
        <taxon>Dikarya</taxon>
        <taxon>Ascomycota</taxon>
        <taxon>Pezizomycotina</taxon>
        <taxon>Lecanoromycetes</taxon>
        <taxon>OSLEUM clade</taxon>
        <taxon>Lecanoromycetidae</taxon>
        <taxon>Lecanorales</taxon>
        <taxon>Lecanorineae</taxon>
        <taxon>Stereocaulaceae</taxon>
        <taxon>Lepraria</taxon>
    </lineage>
</organism>
<feature type="signal peptide" evidence="1">
    <location>
        <begin position="1"/>
        <end position="26"/>
    </location>
</feature>
<keyword evidence="1" id="KW-0732">Signal</keyword>
<evidence type="ECO:0000256" key="1">
    <source>
        <dbReference type="SAM" id="SignalP"/>
    </source>
</evidence>
<comment type="caution">
    <text evidence="2">The sequence shown here is derived from an EMBL/GenBank/DDBJ whole genome shotgun (WGS) entry which is preliminary data.</text>
</comment>